<keyword evidence="2" id="KW-1185">Reference proteome</keyword>
<dbReference type="AlphaFoldDB" id="A0A9P4KD30"/>
<comment type="caution">
    <text evidence="1">The sequence shown here is derived from an EMBL/GenBank/DDBJ whole genome shotgun (WGS) entry which is preliminary data.</text>
</comment>
<dbReference type="Proteomes" id="UP000800093">
    <property type="component" value="Unassembled WGS sequence"/>
</dbReference>
<reference evidence="2" key="1">
    <citation type="journal article" date="2020" name="Stud. Mycol.">
        <title>101 Dothideomycetes genomes: A test case for predicting lifestyles and emergence of pathogens.</title>
        <authorList>
            <person name="Haridas S."/>
            <person name="Albert R."/>
            <person name="Binder M."/>
            <person name="Bloem J."/>
            <person name="LaButti K."/>
            <person name="Salamov A."/>
            <person name="Andreopoulos B."/>
            <person name="Baker S."/>
            <person name="Barry K."/>
            <person name="Bills G."/>
            <person name="Bluhm B."/>
            <person name="Cannon C."/>
            <person name="Castanera R."/>
            <person name="Culley D."/>
            <person name="Daum C."/>
            <person name="Ezra D."/>
            <person name="Gonzalez J."/>
            <person name="Henrissat B."/>
            <person name="Kuo A."/>
            <person name="Liang C."/>
            <person name="Lipzen A."/>
            <person name="Lutzoni F."/>
            <person name="Magnuson J."/>
            <person name="Mondo S."/>
            <person name="Nolan M."/>
            <person name="Ohm R."/>
            <person name="Pangilinan J."/>
            <person name="Park H.-J."/>
            <person name="Ramirez L."/>
            <person name="Alfaro M."/>
            <person name="Sun H."/>
            <person name="Tritt A."/>
            <person name="Yoshinaga Y."/>
            <person name="Zwiers L.-H."/>
            <person name="Turgeon B."/>
            <person name="Goodwin S."/>
            <person name="Spatafora J."/>
            <person name="Crous P."/>
            <person name="Grigoriev I."/>
        </authorList>
    </citation>
    <scope>NUCLEOTIDE SEQUENCE [LARGE SCALE GENOMIC DNA]</scope>
    <source>
        <strain evidence="2">CBS 304.66</strain>
    </source>
</reference>
<gene>
    <name evidence="1" type="ORF">CC78DRAFT_180242</name>
</gene>
<sequence>MLVLEPSQNPAAWRVGSYRPWLPVFESYTPQSSSWDALTWRFHRSHPHATPARSLWCGSKCITIPDQCPFDLVIIRNHEPTVSSCLLRYCTHALRRMCSRNLDSNPPDGGSHPVPIYTNENAHVEAGSYGWEEGHWLSNRNACFWPILLRYSDVQS</sequence>
<accession>A0A9P4KD30</accession>
<evidence type="ECO:0000313" key="1">
    <source>
        <dbReference type="EMBL" id="KAF2265577.1"/>
    </source>
</evidence>
<protein>
    <submittedName>
        <fullName evidence="1">Uncharacterized protein</fullName>
    </submittedName>
</protein>
<organism evidence="1 2">
    <name type="scientific">Lojkania enalia</name>
    <dbReference type="NCBI Taxonomy" id="147567"/>
    <lineage>
        <taxon>Eukaryota</taxon>
        <taxon>Fungi</taxon>
        <taxon>Dikarya</taxon>
        <taxon>Ascomycota</taxon>
        <taxon>Pezizomycotina</taxon>
        <taxon>Dothideomycetes</taxon>
        <taxon>Pleosporomycetidae</taxon>
        <taxon>Pleosporales</taxon>
        <taxon>Pleosporales incertae sedis</taxon>
        <taxon>Lojkania</taxon>
    </lineage>
</organism>
<evidence type="ECO:0000313" key="2">
    <source>
        <dbReference type="Proteomes" id="UP000800093"/>
    </source>
</evidence>
<proteinExistence type="predicted"/>
<dbReference type="EMBL" id="ML986604">
    <property type="protein sequence ID" value="KAF2265577.1"/>
    <property type="molecule type" value="Genomic_DNA"/>
</dbReference>
<name>A0A9P4KD30_9PLEO</name>